<organism evidence="4 5">
    <name type="scientific">Methanomethylophilus alvi</name>
    <dbReference type="NCBI Taxonomy" id="1291540"/>
    <lineage>
        <taxon>Archaea</taxon>
        <taxon>Methanobacteriati</taxon>
        <taxon>Thermoplasmatota</taxon>
        <taxon>Thermoplasmata</taxon>
        <taxon>Methanomassiliicoccales</taxon>
        <taxon>Methanomethylophilaceae</taxon>
        <taxon>Methanomethylophilus</taxon>
    </lineage>
</organism>
<proteinExistence type="predicted"/>
<evidence type="ECO:0000313" key="5">
    <source>
        <dbReference type="Proteomes" id="UP000273278"/>
    </source>
</evidence>
<keyword evidence="1" id="KW-0812">Transmembrane</keyword>
<dbReference type="EMBL" id="CP017686">
    <property type="protein sequence ID" value="AYQ54223.1"/>
    <property type="molecule type" value="Genomic_DNA"/>
</dbReference>
<sequence>MASPECDKCEEWRRKGATYCGECGRFLGDGCPMCQMWKDRGAAFCGECGRALDRPPAEKRKGNIFHTIIKFSAALFLLSVVCALLADIASAGNILDALENKSLGFYIPLGLEDIVLFRLSGTGLSAYFVIELAVIGLFGAYATYRTFAVRKECGDDPDRMAHTDLSAAASILCVTLATSLIYLMFMAAGGHTADTSWMDRYSRWEMMFMLTNAGLQEELAYRLVLIGIPMAVIAFAKYRDVKCWRFLLGGFGMSKVAFILILVSSAIFGLGHYDGWGWVKVIDAFAGGILFAYAYSEYGLHVCVLIHFVNDTLTLFPGGIFIELAMMGLGLIILIYWIIKPNRSAYRFTDMPSMPPRPEGKVLSMWERH</sequence>
<gene>
    <name evidence="4" type="ORF">BKD89_00090</name>
</gene>
<accession>A0A3G3IEJ6</accession>
<dbReference type="InterPro" id="IPR025874">
    <property type="entry name" value="DZR"/>
</dbReference>
<feature type="transmembrane region" description="Helical" evidence="1">
    <location>
        <begin position="219"/>
        <end position="236"/>
    </location>
</feature>
<evidence type="ECO:0000313" key="4">
    <source>
        <dbReference type="EMBL" id="AYQ54223.1"/>
    </source>
</evidence>
<reference evidence="4 5" key="1">
    <citation type="submission" date="2016-10" db="EMBL/GenBank/DDBJ databases">
        <title>Complete genome of the TMA-utilizing, human hosted archaeon Methanomethylophilus alvus Gen. nov, sp. nov., strain Mx-05, derived from a pure culture.</title>
        <authorList>
            <person name="Brugere J.-F."/>
            <person name="Ben Hania W."/>
            <person name="Chaudhary P.P."/>
            <person name="Gaci N."/>
            <person name="Borrel G."/>
            <person name="Cao Van Tuat L."/>
            <person name="Fardeau M.-L."/>
            <person name="Harris H.M.B."/>
            <person name="O'Toole P.W."/>
            <person name="Ollivier B."/>
        </authorList>
    </citation>
    <scope>NUCLEOTIDE SEQUENCE [LARGE SCALE GENOMIC DNA]</scope>
    <source>
        <strain evidence="4 5">Mx-05</strain>
    </source>
</reference>
<protein>
    <recommendedName>
        <fullName evidence="6">CPBP family intramembrane metalloprotease</fullName>
    </recommendedName>
</protein>
<feature type="domain" description="CAAX prenyl protease 2/Lysostaphin resistance protein A-like" evidence="2">
    <location>
        <begin position="204"/>
        <end position="312"/>
    </location>
</feature>
<dbReference type="GO" id="GO:0080120">
    <property type="term" value="P:CAAX-box protein maturation"/>
    <property type="evidence" value="ECO:0007669"/>
    <property type="project" value="UniProtKB-ARBA"/>
</dbReference>
<dbReference type="AlphaFoldDB" id="A0A3G3IEJ6"/>
<dbReference type="Pfam" id="PF02517">
    <property type="entry name" value="Rce1-like"/>
    <property type="match status" value="1"/>
</dbReference>
<name>A0A3G3IEJ6_9ARCH</name>
<evidence type="ECO:0000259" key="2">
    <source>
        <dbReference type="Pfam" id="PF02517"/>
    </source>
</evidence>
<feature type="transmembrane region" description="Helical" evidence="1">
    <location>
        <begin position="256"/>
        <end position="273"/>
    </location>
</feature>
<dbReference type="Proteomes" id="UP000273278">
    <property type="component" value="Chromosome"/>
</dbReference>
<dbReference type="InterPro" id="IPR003675">
    <property type="entry name" value="Rce1/LyrA-like_dom"/>
</dbReference>
<feature type="transmembrane region" description="Helical" evidence="1">
    <location>
        <begin position="165"/>
        <end position="188"/>
    </location>
</feature>
<evidence type="ECO:0008006" key="6">
    <source>
        <dbReference type="Google" id="ProtNLM"/>
    </source>
</evidence>
<dbReference type="GeneID" id="41320822"/>
<feature type="transmembrane region" description="Helical" evidence="1">
    <location>
        <begin position="320"/>
        <end position="339"/>
    </location>
</feature>
<evidence type="ECO:0000256" key="1">
    <source>
        <dbReference type="SAM" id="Phobius"/>
    </source>
</evidence>
<feature type="domain" description="DZANK-type" evidence="3">
    <location>
        <begin position="6"/>
        <end position="49"/>
    </location>
</feature>
<feature type="transmembrane region" description="Helical" evidence="1">
    <location>
        <begin position="64"/>
        <end position="86"/>
    </location>
</feature>
<dbReference type="GO" id="GO:0004175">
    <property type="term" value="F:endopeptidase activity"/>
    <property type="evidence" value="ECO:0007669"/>
    <property type="project" value="UniProtKB-ARBA"/>
</dbReference>
<dbReference type="RefSeq" id="WP_048097666.1">
    <property type="nucleotide sequence ID" value="NZ_CP017686.1"/>
</dbReference>
<evidence type="ECO:0000259" key="3">
    <source>
        <dbReference type="Pfam" id="PF12773"/>
    </source>
</evidence>
<keyword evidence="1" id="KW-1133">Transmembrane helix</keyword>
<feature type="transmembrane region" description="Helical" evidence="1">
    <location>
        <begin position="124"/>
        <end position="144"/>
    </location>
</feature>
<keyword evidence="1" id="KW-0472">Membrane</keyword>
<dbReference type="Pfam" id="PF12773">
    <property type="entry name" value="DZR"/>
    <property type="match status" value="1"/>
</dbReference>